<accession>A0A1Y3PQZ7</accession>
<gene>
    <name evidence="3" type="ORF">BAA01_03805</name>
</gene>
<name>A0A1Y3PQZ7_9BACI</name>
<dbReference type="Pfam" id="PF26347">
    <property type="entry name" value="YtrI_sporulation"/>
    <property type="match status" value="1"/>
</dbReference>
<proteinExistence type="predicted"/>
<comment type="caution">
    <text evidence="3">The sequence shown here is derived from an EMBL/GenBank/DDBJ whole genome shotgun (WGS) entry which is preliminary data.</text>
</comment>
<dbReference type="EMBL" id="LZRT01000086">
    <property type="protein sequence ID" value="OUM86729.1"/>
    <property type="molecule type" value="Genomic_DNA"/>
</dbReference>
<dbReference type="InterPro" id="IPR058620">
    <property type="entry name" value="YtrI_C"/>
</dbReference>
<evidence type="ECO:0000259" key="2">
    <source>
        <dbReference type="Pfam" id="PF26347"/>
    </source>
</evidence>
<evidence type="ECO:0000313" key="4">
    <source>
        <dbReference type="Proteomes" id="UP000196475"/>
    </source>
</evidence>
<keyword evidence="1" id="KW-0175">Coiled coil</keyword>
<dbReference type="AlphaFoldDB" id="A0A1Y3PQZ7"/>
<organism evidence="3 4">
    <name type="scientific">Bacillus thermozeamaize</name>
    <dbReference type="NCBI Taxonomy" id="230954"/>
    <lineage>
        <taxon>Bacteria</taxon>
        <taxon>Bacillati</taxon>
        <taxon>Bacillota</taxon>
        <taxon>Bacilli</taxon>
        <taxon>Bacillales</taxon>
        <taxon>Bacillaceae</taxon>
        <taxon>Bacillus</taxon>
    </lineage>
</organism>
<evidence type="ECO:0000313" key="3">
    <source>
        <dbReference type="EMBL" id="OUM86729.1"/>
    </source>
</evidence>
<evidence type="ECO:0000256" key="1">
    <source>
        <dbReference type="SAM" id="Coils"/>
    </source>
</evidence>
<dbReference type="Proteomes" id="UP000196475">
    <property type="component" value="Unassembled WGS sequence"/>
</dbReference>
<reference evidence="4" key="1">
    <citation type="submission" date="2016-06" db="EMBL/GenBank/DDBJ databases">
        <authorList>
            <person name="Nascimento L."/>
            <person name="Pereira R.V."/>
            <person name="Martins L.F."/>
            <person name="Quaggio R.B."/>
            <person name="Silva A.M."/>
            <person name="Setubal J.C."/>
        </authorList>
    </citation>
    <scope>NUCLEOTIDE SEQUENCE [LARGE SCALE GENOMIC DNA]</scope>
</reference>
<feature type="domain" description="Sporulation membrane protein YtrI C-terminal" evidence="2">
    <location>
        <begin position="85"/>
        <end position="156"/>
    </location>
</feature>
<protein>
    <recommendedName>
        <fullName evidence="2">Sporulation membrane protein YtrI C-terminal domain-containing protein</fullName>
    </recommendedName>
</protein>
<sequence>MKSPVKKHLRKTLRDLSLLVFGAVLGALAIVVHTGKQMDDLYLERKQLEQEMLSLREEVQSLESRLHQKQNTQVVEKLLFTIEEAPDGFTETEIIKRLQEAGKFFIGKEVKTLSENPDILFYFFDNRLFFINDRWLRIQTRTVSISNLTHLWLRVKVEKEKDP</sequence>
<feature type="coiled-coil region" evidence="1">
    <location>
        <begin position="38"/>
        <end position="72"/>
    </location>
</feature>